<reference evidence="7 8" key="1">
    <citation type="journal article" date="2020" name="Genome Biol. Evol.">
        <title>Comparative genomics of strictly vertically transmitted, feminizing microsporidia endosymbionts of amphipod crustaceans.</title>
        <authorList>
            <person name="Cormier A."/>
            <person name="Chebbi M.A."/>
            <person name="Giraud I."/>
            <person name="Wattier R."/>
            <person name="Teixeira M."/>
            <person name="Gilbert C."/>
            <person name="Rigaud T."/>
            <person name="Cordaux R."/>
        </authorList>
    </citation>
    <scope>NUCLEOTIDE SEQUENCE [LARGE SCALE GENOMIC DNA]</scope>
    <source>
        <strain evidence="7 8">Ou3-Ou53</strain>
    </source>
</reference>
<comment type="similarity">
    <text evidence="2">Belongs to the ESF1 family.</text>
</comment>
<evidence type="ECO:0000256" key="4">
    <source>
        <dbReference type="ARBA" id="ARBA00023242"/>
    </source>
</evidence>
<dbReference type="AlphaFoldDB" id="A0A9P6KYB3"/>
<dbReference type="GO" id="GO:0003723">
    <property type="term" value="F:RNA binding"/>
    <property type="evidence" value="ECO:0007669"/>
    <property type="project" value="TreeGrafter"/>
</dbReference>
<sequence>MKKEADFGEPTQTVAFLNMNWNVVDASDIYKLCEDVVGSENIKEVKIVKTKFGEKQRDIGKFKDEKEFKTGKLEIIKQSYAALVSFSTKETALKVYSELDSTELENSGMFFDLRFVDSNIKTGEIVEQVESGENFVEKDYNKFEMEESKEEKQRKILLEKLFNSKSTDRGLLNQLISVSDNEDDAIEDETLEVKKKMLFEGDKKEEKPVKKEDKPKDNAFVFDHLDPRFAQLYTDGDFTIDPTHPEYQKNNKLKNIINEKRKRFETED</sequence>
<dbReference type="InterPro" id="IPR056750">
    <property type="entry name" value="RRM_ESF1"/>
</dbReference>
<dbReference type="GO" id="GO:0006364">
    <property type="term" value="P:rRNA processing"/>
    <property type="evidence" value="ECO:0007669"/>
    <property type="project" value="InterPro"/>
</dbReference>
<dbReference type="PANTHER" id="PTHR12202:SF0">
    <property type="entry name" value="ESF1 HOMOLOG"/>
    <property type="match status" value="1"/>
</dbReference>
<evidence type="ECO:0000256" key="1">
    <source>
        <dbReference type="ARBA" id="ARBA00004604"/>
    </source>
</evidence>
<dbReference type="EMBL" id="SBJO01000135">
    <property type="protein sequence ID" value="KAF9762766.1"/>
    <property type="molecule type" value="Genomic_DNA"/>
</dbReference>
<evidence type="ECO:0000259" key="5">
    <source>
        <dbReference type="Pfam" id="PF08159"/>
    </source>
</evidence>
<comment type="subcellular location">
    <subcellularLocation>
        <location evidence="1">Nucleus</location>
        <location evidence="1">Nucleolus</location>
    </subcellularLocation>
</comment>
<protein>
    <submittedName>
        <fullName evidence="7">Pre-rRNA-processing protein esf1</fullName>
    </submittedName>
</protein>
<evidence type="ECO:0000259" key="6">
    <source>
        <dbReference type="Pfam" id="PF25121"/>
    </source>
</evidence>
<organism evidence="7 8">
    <name type="scientific">Nosema granulosis</name>
    <dbReference type="NCBI Taxonomy" id="83296"/>
    <lineage>
        <taxon>Eukaryota</taxon>
        <taxon>Fungi</taxon>
        <taxon>Fungi incertae sedis</taxon>
        <taxon>Microsporidia</taxon>
        <taxon>Nosematidae</taxon>
        <taxon>Nosema</taxon>
    </lineage>
</organism>
<evidence type="ECO:0000313" key="8">
    <source>
        <dbReference type="Proteomes" id="UP000740883"/>
    </source>
</evidence>
<evidence type="ECO:0000256" key="2">
    <source>
        <dbReference type="ARBA" id="ARBA00009087"/>
    </source>
</evidence>
<dbReference type="Pfam" id="PF08159">
    <property type="entry name" value="NUC153"/>
    <property type="match status" value="1"/>
</dbReference>
<dbReference type="Pfam" id="PF25121">
    <property type="entry name" value="RRM_ESF1"/>
    <property type="match status" value="1"/>
</dbReference>
<gene>
    <name evidence="7" type="primary">esf1</name>
    <name evidence="7" type="ORF">NGRA_1769</name>
</gene>
<keyword evidence="8" id="KW-1185">Reference proteome</keyword>
<feature type="domain" description="NUC153" evidence="5">
    <location>
        <begin position="226"/>
        <end position="249"/>
    </location>
</feature>
<keyword evidence="4" id="KW-0539">Nucleus</keyword>
<feature type="domain" description="ESF1 RRM" evidence="6">
    <location>
        <begin position="79"/>
        <end position="120"/>
    </location>
</feature>
<dbReference type="InterPro" id="IPR012580">
    <property type="entry name" value="NUC153"/>
</dbReference>
<evidence type="ECO:0000313" key="7">
    <source>
        <dbReference type="EMBL" id="KAF9762766.1"/>
    </source>
</evidence>
<accession>A0A9P6KYB3</accession>
<name>A0A9P6KYB3_9MICR</name>
<dbReference type="GO" id="GO:0005730">
    <property type="term" value="C:nucleolus"/>
    <property type="evidence" value="ECO:0007669"/>
    <property type="project" value="UniProtKB-SubCell"/>
</dbReference>
<proteinExistence type="inferred from homology"/>
<dbReference type="OrthoDB" id="431825at2759"/>
<dbReference type="PANTHER" id="PTHR12202">
    <property type="entry name" value="ESF1 HOMOLOG"/>
    <property type="match status" value="1"/>
</dbReference>
<evidence type="ECO:0000256" key="3">
    <source>
        <dbReference type="ARBA" id="ARBA00023054"/>
    </source>
</evidence>
<keyword evidence="3" id="KW-0175">Coiled coil</keyword>
<dbReference type="InterPro" id="IPR039754">
    <property type="entry name" value="Esf1"/>
</dbReference>
<comment type="caution">
    <text evidence="7">The sequence shown here is derived from an EMBL/GenBank/DDBJ whole genome shotgun (WGS) entry which is preliminary data.</text>
</comment>
<dbReference type="Proteomes" id="UP000740883">
    <property type="component" value="Unassembled WGS sequence"/>
</dbReference>